<comment type="subcellular location">
    <subcellularLocation>
        <location evidence="7">Cytoplasm</location>
    </subcellularLocation>
</comment>
<dbReference type="PANTHER" id="PTHR43033">
    <property type="entry name" value="TRNA(ILE)-LYSIDINE SYNTHASE-RELATED"/>
    <property type="match status" value="1"/>
</dbReference>
<dbReference type="AlphaFoldDB" id="A0A7Y0QHN7"/>
<keyword evidence="1 7" id="KW-0963">Cytoplasm</keyword>
<dbReference type="GO" id="GO:0005737">
    <property type="term" value="C:cytoplasm"/>
    <property type="evidence" value="ECO:0007669"/>
    <property type="project" value="UniProtKB-SubCell"/>
</dbReference>
<name>A0A7Y0QHN7_CELFI</name>
<evidence type="ECO:0000256" key="3">
    <source>
        <dbReference type="ARBA" id="ARBA00022694"/>
    </source>
</evidence>
<sequence>MSGPAPAVAAVRLAVRRGLADLEPSDLVLVACSGGPDSLALAAATAFVAPRAGLRAGAVVVDHGLQPGSAEVADDARAACRELGLDPVHVVRVQVGERGGPEGAARSARYEALDDAARRLGAAAVLLGHTLDDQAETVLLGLARGSGARSLAGMPVRRGLLRRPLLGLRRADTEAACAALGLAPWHDPTNWHDPTDSHVPNWHAQTLAPATDSPRPAVPAPVRSVVRARALPVLEEVLGPGVAQALARTADQLREDADALDGLAADLLAAARRGGHDASDDAARAGRDGEPAREVGLRVDVLTEALDAVRRRALRAAATEAGCPAGALHRVHVLALDALLTDWHGQGPVDLPGRVRGARAYGRLTFRPPHD</sequence>
<keyword evidence="11" id="KW-1185">Reference proteome</keyword>
<dbReference type="EC" id="6.3.4.19" evidence="7"/>
<dbReference type="SUPFAM" id="SSF82829">
    <property type="entry name" value="MesJ substrate recognition domain-like"/>
    <property type="match status" value="1"/>
</dbReference>
<dbReference type="HAMAP" id="MF_01161">
    <property type="entry name" value="tRNA_Ile_lys_synt"/>
    <property type="match status" value="1"/>
</dbReference>
<feature type="binding site" evidence="7">
    <location>
        <begin position="33"/>
        <end position="38"/>
    </location>
    <ligand>
        <name>ATP</name>
        <dbReference type="ChEBI" id="CHEBI:30616"/>
    </ligand>
</feature>
<evidence type="ECO:0000256" key="1">
    <source>
        <dbReference type="ARBA" id="ARBA00022490"/>
    </source>
</evidence>
<dbReference type="EMBL" id="JABCJJ010000011">
    <property type="protein sequence ID" value="NMR20358.1"/>
    <property type="molecule type" value="Genomic_DNA"/>
</dbReference>
<dbReference type="Gene3D" id="1.20.59.20">
    <property type="match status" value="1"/>
</dbReference>
<dbReference type="InterPro" id="IPR012094">
    <property type="entry name" value="tRNA_Ile_lys_synt"/>
</dbReference>
<evidence type="ECO:0000313" key="10">
    <source>
        <dbReference type="EMBL" id="NMR20358.1"/>
    </source>
</evidence>
<dbReference type="InterPro" id="IPR012795">
    <property type="entry name" value="tRNA_Ile_lys_synt_N"/>
</dbReference>
<dbReference type="GO" id="GO:0005524">
    <property type="term" value="F:ATP binding"/>
    <property type="evidence" value="ECO:0007669"/>
    <property type="project" value="UniProtKB-UniRule"/>
</dbReference>
<evidence type="ECO:0000256" key="7">
    <source>
        <dbReference type="HAMAP-Rule" id="MF_01161"/>
    </source>
</evidence>
<dbReference type="InterPro" id="IPR014729">
    <property type="entry name" value="Rossmann-like_a/b/a_fold"/>
</dbReference>
<dbReference type="InterPro" id="IPR011063">
    <property type="entry name" value="TilS/TtcA_N"/>
</dbReference>
<evidence type="ECO:0000256" key="5">
    <source>
        <dbReference type="ARBA" id="ARBA00022840"/>
    </source>
</evidence>
<feature type="domain" description="tRNA(Ile)-lysidine synthase substrate-binding" evidence="9">
    <location>
        <begin position="297"/>
        <end position="364"/>
    </location>
</feature>
<dbReference type="Proteomes" id="UP000562124">
    <property type="component" value="Unassembled WGS sequence"/>
</dbReference>
<dbReference type="RefSeq" id="WP_169324730.1">
    <property type="nucleotide sequence ID" value="NZ_JABCJJ010000011.1"/>
</dbReference>
<accession>A0A7Y0QHN7</accession>
<keyword evidence="3 7" id="KW-0819">tRNA processing</keyword>
<evidence type="ECO:0000259" key="9">
    <source>
        <dbReference type="Pfam" id="PF09179"/>
    </source>
</evidence>
<dbReference type="CDD" id="cd01992">
    <property type="entry name" value="TilS_N"/>
    <property type="match status" value="1"/>
</dbReference>
<evidence type="ECO:0000256" key="2">
    <source>
        <dbReference type="ARBA" id="ARBA00022598"/>
    </source>
</evidence>
<proteinExistence type="inferred from homology"/>
<reference evidence="10 11" key="1">
    <citation type="submission" date="2020-04" db="EMBL/GenBank/DDBJ databases">
        <title>Sequencing and Assembly of C. fimi.</title>
        <authorList>
            <person name="Ramsey A.R."/>
        </authorList>
    </citation>
    <scope>NUCLEOTIDE SEQUENCE [LARGE SCALE GENOMIC DNA]</scope>
    <source>
        <strain evidence="10 11">SB</strain>
    </source>
</reference>
<dbReference type="Pfam" id="PF09179">
    <property type="entry name" value="TilS"/>
    <property type="match status" value="1"/>
</dbReference>
<comment type="function">
    <text evidence="7">Ligates lysine onto the cytidine present at position 34 of the AUA codon-specific tRNA(Ile) that contains the anticodon CAU, in an ATP-dependent manner. Cytidine is converted to lysidine, thus changing the amino acid specificity of the tRNA from methionine to isoleucine.</text>
</comment>
<protein>
    <recommendedName>
        <fullName evidence="7">tRNA(Ile)-lysidine synthase</fullName>
        <ecNumber evidence="7">6.3.4.19</ecNumber>
    </recommendedName>
    <alternativeName>
        <fullName evidence="7">tRNA(Ile)-2-lysyl-cytidine synthase</fullName>
    </alternativeName>
    <alternativeName>
        <fullName evidence="7">tRNA(Ile)-lysidine synthetase</fullName>
    </alternativeName>
</protein>
<dbReference type="PANTHER" id="PTHR43033:SF1">
    <property type="entry name" value="TRNA(ILE)-LYSIDINE SYNTHASE-RELATED"/>
    <property type="match status" value="1"/>
</dbReference>
<dbReference type="Gene3D" id="3.40.50.620">
    <property type="entry name" value="HUPs"/>
    <property type="match status" value="1"/>
</dbReference>
<feature type="domain" description="tRNA(Ile)-lysidine/2-thiocytidine synthase N-terminal" evidence="8">
    <location>
        <begin position="28"/>
        <end position="191"/>
    </location>
</feature>
<keyword evidence="4 7" id="KW-0547">Nucleotide-binding</keyword>
<evidence type="ECO:0000259" key="8">
    <source>
        <dbReference type="Pfam" id="PF01171"/>
    </source>
</evidence>
<comment type="catalytic activity">
    <reaction evidence="6 7">
        <text>cytidine(34) in tRNA(Ile2) + L-lysine + ATP = lysidine(34) in tRNA(Ile2) + AMP + diphosphate + H(+)</text>
        <dbReference type="Rhea" id="RHEA:43744"/>
        <dbReference type="Rhea" id="RHEA-COMP:10625"/>
        <dbReference type="Rhea" id="RHEA-COMP:10670"/>
        <dbReference type="ChEBI" id="CHEBI:15378"/>
        <dbReference type="ChEBI" id="CHEBI:30616"/>
        <dbReference type="ChEBI" id="CHEBI:32551"/>
        <dbReference type="ChEBI" id="CHEBI:33019"/>
        <dbReference type="ChEBI" id="CHEBI:82748"/>
        <dbReference type="ChEBI" id="CHEBI:83665"/>
        <dbReference type="ChEBI" id="CHEBI:456215"/>
        <dbReference type="EC" id="6.3.4.19"/>
    </reaction>
</comment>
<comment type="caution">
    <text evidence="10">The sequence shown here is derived from an EMBL/GenBank/DDBJ whole genome shotgun (WGS) entry which is preliminary data.</text>
</comment>
<comment type="domain">
    <text evidence="7">The N-terminal region contains the highly conserved SGGXDS motif, predicted to be a P-loop motif involved in ATP binding.</text>
</comment>
<comment type="similarity">
    <text evidence="7">Belongs to the tRNA(Ile)-lysidine synthase family.</text>
</comment>
<evidence type="ECO:0000256" key="6">
    <source>
        <dbReference type="ARBA" id="ARBA00048539"/>
    </source>
</evidence>
<keyword evidence="2 7" id="KW-0436">Ligase</keyword>
<dbReference type="GO" id="GO:0032267">
    <property type="term" value="F:tRNA(Ile)-lysidine synthase activity"/>
    <property type="evidence" value="ECO:0007669"/>
    <property type="project" value="UniProtKB-EC"/>
</dbReference>
<dbReference type="GO" id="GO:0006400">
    <property type="term" value="P:tRNA modification"/>
    <property type="evidence" value="ECO:0007669"/>
    <property type="project" value="UniProtKB-UniRule"/>
</dbReference>
<evidence type="ECO:0000313" key="11">
    <source>
        <dbReference type="Proteomes" id="UP000562124"/>
    </source>
</evidence>
<organism evidence="10 11">
    <name type="scientific">Cellulomonas fimi</name>
    <dbReference type="NCBI Taxonomy" id="1708"/>
    <lineage>
        <taxon>Bacteria</taxon>
        <taxon>Bacillati</taxon>
        <taxon>Actinomycetota</taxon>
        <taxon>Actinomycetes</taxon>
        <taxon>Micrococcales</taxon>
        <taxon>Cellulomonadaceae</taxon>
        <taxon>Cellulomonas</taxon>
    </lineage>
</organism>
<keyword evidence="5 7" id="KW-0067">ATP-binding</keyword>
<dbReference type="SUPFAM" id="SSF52402">
    <property type="entry name" value="Adenine nucleotide alpha hydrolases-like"/>
    <property type="match status" value="1"/>
</dbReference>
<evidence type="ECO:0000256" key="4">
    <source>
        <dbReference type="ARBA" id="ARBA00022741"/>
    </source>
</evidence>
<dbReference type="InterPro" id="IPR015262">
    <property type="entry name" value="tRNA_Ile_lys_synt_subst-bd"/>
</dbReference>
<dbReference type="NCBIfam" id="TIGR02432">
    <property type="entry name" value="lysidine_TilS_N"/>
    <property type="match status" value="1"/>
</dbReference>
<dbReference type="Pfam" id="PF01171">
    <property type="entry name" value="ATP_bind_3"/>
    <property type="match status" value="1"/>
</dbReference>
<gene>
    <name evidence="7 10" type="primary">tilS</name>
    <name evidence="10" type="ORF">HIR71_09040</name>
</gene>